<evidence type="ECO:0000313" key="3">
    <source>
        <dbReference type="WBParaSite" id="PgE160_g001_t05"/>
    </source>
</evidence>
<dbReference type="WBParaSite" id="PgE160_g001_t05">
    <property type="protein sequence ID" value="PgE160_g001_t05"/>
    <property type="gene ID" value="PgE160_g001"/>
</dbReference>
<protein>
    <submittedName>
        <fullName evidence="2 3">Uncharacterized protein</fullName>
    </submittedName>
</protein>
<evidence type="ECO:0000313" key="2">
    <source>
        <dbReference type="WBParaSite" id="PgE160_g001_t03"/>
    </source>
</evidence>
<dbReference type="AlphaFoldDB" id="A0A915A1G9"/>
<organism evidence="1 3">
    <name type="scientific">Parascaris univalens</name>
    <name type="common">Nematode worm</name>
    <dbReference type="NCBI Taxonomy" id="6257"/>
    <lineage>
        <taxon>Eukaryota</taxon>
        <taxon>Metazoa</taxon>
        <taxon>Ecdysozoa</taxon>
        <taxon>Nematoda</taxon>
        <taxon>Chromadorea</taxon>
        <taxon>Rhabditida</taxon>
        <taxon>Spirurina</taxon>
        <taxon>Ascaridomorpha</taxon>
        <taxon>Ascaridoidea</taxon>
        <taxon>Ascarididae</taxon>
        <taxon>Parascaris</taxon>
    </lineage>
</organism>
<proteinExistence type="predicted"/>
<dbReference type="Proteomes" id="UP000887569">
    <property type="component" value="Unplaced"/>
</dbReference>
<keyword evidence="1" id="KW-1185">Reference proteome</keyword>
<name>A0A915A1G9_PARUN</name>
<sequence length="267" mass="29663">TNGPLTATVRLASWVGELRSKMWIAIFVGTVLLQWNSSLIMAKKKCSKSNFEEALRKPDAILYGIRDDGAILFATIADILAIDRDKTFQDMLGASFQRDGMKRKVLIMDVGGLPQLFISRLSSVDSIPGVQMNRLDLVHLVDYPIALSPINKYHILSLVKDYSSREVVLLSLFSPGDAYYFDVERSPREDILFAHEDGSGVRTKIFLKRILQNVEVVGYIREPIESGDNGRFTGSSIITAVRDANGFKCLFGAAPPGRTILGDVLRH</sequence>
<reference evidence="2 3" key="1">
    <citation type="submission" date="2022-11" db="UniProtKB">
        <authorList>
            <consortium name="WormBaseParasite"/>
        </authorList>
    </citation>
    <scope>IDENTIFICATION</scope>
</reference>
<accession>A0A915A1G9</accession>
<evidence type="ECO:0000313" key="1">
    <source>
        <dbReference type="Proteomes" id="UP000887569"/>
    </source>
</evidence>
<dbReference type="WBParaSite" id="PgE160_g001_t03">
    <property type="protein sequence ID" value="PgE160_g001_t03"/>
    <property type="gene ID" value="PgE160_g001"/>
</dbReference>